<organism evidence="2 3">
    <name type="scientific">Tuber borchii</name>
    <name type="common">White truffle</name>
    <dbReference type="NCBI Taxonomy" id="42251"/>
    <lineage>
        <taxon>Eukaryota</taxon>
        <taxon>Fungi</taxon>
        <taxon>Dikarya</taxon>
        <taxon>Ascomycota</taxon>
        <taxon>Pezizomycotina</taxon>
        <taxon>Pezizomycetes</taxon>
        <taxon>Pezizales</taxon>
        <taxon>Tuberaceae</taxon>
        <taxon>Tuber</taxon>
    </lineage>
</organism>
<feature type="compositionally biased region" description="Polar residues" evidence="1">
    <location>
        <begin position="131"/>
        <end position="141"/>
    </location>
</feature>
<gene>
    <name evidence="2" type="ORF">B9Z19DRAFT_1119000</name>
</gene>
<protein>
    <submittedName>
        <fullName evidence="2">Uncharacterized protein</fullName>
    </submittedName>
</protein>
<dbReference type="Proteomes" id="UP000244722">
    <property type="component" value="Unassembled WGS sequence"/>
</dbReference>
<proteinExistence type="predicted"/>
<evidence type="ECO:0000256" key="1">
    <source>
        <dbReference type="SAM" id="MobiDB-lite"/>
    </source>
</evidence>
<name>A0A2T7A701_TUBBO</name>
<evidence type="ECO:0000313" key="3">
    <source>
        <dbReference type="Proteomes" id="UP000244722"/>
    </source>
</evidence>
<accession>A0A2T7A701</accession>
<keyword evidence="3" id="KW-1185">Reference proteome</keyword>
<comment type="caution">
    <text evidence="2">The sequence shown here is derived from an EMBL/GenBank/DDBJ whole genome shotgun (WGS) entry which is preliminary data.</text>
</comment>
<evidence type="ECO:0000313" key="2">
    <source>
        <dbReference type="EMBL" id="PUU83523.1"/>
    </source>
</evidence>
<sequence length="161" mass="17726">MTLASIEILSMVKVGRPSDLHGLVTVQEKEYAFKFTIVDIGKILQLAYLIAEEDWRESLRQQGHDLDRHCAGTARNSRKSTNSQDPQESICMRRRGTIADTSSGWWGKATSYQDRTEGYKASQDAEDVNKSSDVAQNTQNIVDGRKTSLASGGNADISDAG</sequence>
<feature type="region of interest" description="Disordered" evidence="1">
    <location>
        <begin position="67"/>
        <end position="96"/>
    </location>
</feature>
<feature type="region of interest" description="Disordered" evidence="1">
    <location>
        <begin position="117"/>
        <end position="161"/>
    </location>
</feature>
<dbReference type="AlphaFoldDB" id="A0A2T7A701"/>
<dbReference type="EMBL" id="NESQ01000010">
    <property type="protein sequence ID" value="PUU83523.1"/>
    <property type="molecule type" value="Genomic_DNA"/>
</dbReference>
<reference evidence="2 3" key="1">
    <citation type="submission" date="2017-04" db="EMBL/GenBank/DDBJ databases">
        <title>Draft genome sequence of Tuber borchii Vittad., a whitish edible truffle.</title>
        <authorList>
            <consortium name="DOE Joint Genome Institute"/>
            <person name="Murat C."/>
            <person name="Kuo A."/>
            <person name="Barry K.W."/>
            <person name="Clum A."/>
            <person name="Dockter R.B."/>
            <person name="Fauchery L."/>
            <person name="Iotti M."/>
            <person name="Kohler A."/>
            <person name="Labutti K."/>
            <person name="Lindquist E.A."/>
            <person name="Lipzen A."/>
            <person name="Ohm R.A."/>
            <person name="Wang M."/>
            <person name="Grigoriev I.V."/>
            <person name="Zambonelli A."/>
            <person name="Martin F.M."/>
        </authorList>
    </citation>
    <scope>NUCLEOTIDE SEQUENCE [LARGE SCALE GENOMIC DNA]</scope>
    <source>
        <strain evidence="2 3">Tbo3840</strain>
    </source>
</reference>